<evidence type="ECO:0000313" key="6">
    <source>
        <dbReference type="Proteomes" id="UP000004371"/>
    </source>
</evidence>
<comment type="pathway">
    <text evidence="1">Amino-acid biosynthesis; L-asparagine biosynthesis; L-asparagine from L-aspartate (L-Gln route): step 1/1.</text>
</comment>
<evidence type="ECO:0000256" key="1">
    <source>
        <dbReference type="ARBA" id="ARBA00005187"/>
    </source>
</evidence>
<protein>
    <recommendedName>
        <fullName evidence="2">asparagine synthase (glutamine-hydrolyzing)</fullName>
        <ecNumber evidence="2">6.3.5.4</ecNumber>
    </recommendedName>
</protein>
<dbReference type="GO" id="GO:0004066">
    <property type="term" value="F:asparagine synthase (glutamine-hydrolyzing) activity"/>
    <property type="evidence" value="ECO:0007669"/>
    <property type="project" value="UniProtKB-EC"/>
</dbReference>
<dbReference type="Proteomes" id="UP000004371">
    <property type="component" value="Unassembled WGS sequence"/>
</dbReference>
<dbReference type="Pfam" id="PF00733">
    <property type="entry name" value="Asn_synthase"/>
    <property type="match status" value="1"/>
</dbReference>
<evidence type="ECO:0000256" key="3">
    <source>
        <dbReference type="ARBA" id="ARBA00048741"/>
    </source>
</evidence>
<dbReference type="Gene3D" id="3.40.50.620">
    <property type="entry name" value="HUPs"/>
    <property type="match status" value="1"/>
</dbReference>
<comment type="catalytic activity">
    <reaction evidence="3">
        <text>L-aspartate + L-glutamine + ATP + H2O = L-asparagine + L-glutamate + AMP + diphosphate + H(+)</text>
        <dbReference type="Rhea" id="RHEA:12228"/>
        <dbReference type="ChEBI" id="CHEBI:15377"/>
        <dbReference type="ChEBI" id="CHEBI:15378"/>
        <dbReference type="ChEBI" id="CHEBI:29985"/>
        <dbReference type="ChEBI" id="CHEBI:29991"/>
        <dbReference type="ChEBI" id="CHEBI:30616"/>
        <dbReference type="ChEBI" id="CHEBI:33019"/>
        <dbReference type="ChEBI" id="CHEBI:58048"/>
        <dbReference type="ChEBI" id="CHEBI:58359"/>
        <dbReference type="ChEBI" id="CHEBI:456215"/>
        <dbReference type="EC" id="6.3.5.4"/>
    </reaction>
</comment>
<evidence type="ECO:0000259" key="4">
    <source>
        <dbReference type="Pfam" id="PF00733"/>
    </source>
</evidence>
<evidence type="ECO:0000313" key="5">
    <source>
        <dbReference type="EMBL" id="EGA63706.1"/>
    </source>
</evidence>
<dbReference type="PANTHER" id="PTHR43284:SF1">
    <property type="entry name" value="ASPARAGINE SYNTHETASE"/>
    <property type="match status" value="1"/>
</dbReference>
<dbReference type="AlphaFoldDB" id="E8M054"/>
<feature type="domain" description="Asparagine synthetase" evidence="4">
    <location>
        <begin position="1"/>
        <end position="283"/>
    </location>
</feature>
<dbReference type="PANTHER" id="PTHR43284">
    <property type="entry name" value="ASPARAGINE SYNTHETASE (GLUTAMINE-HYDROLYZING)"/>
    <property type="match status" value="1"/>
</dbReference>
<proteinExistence type="predicted"/>
<evidence type="ECO:0000256" key="2">
    <source>
        <dbReference type="ARBA" id="ARBA00012737"/>
    </source>
</evidence>
<dbReference type="InterPro" id="IPR001962">
    <property type="entry name" value="Asn_synthase"/>
</dbReference>
<gene>
    <name evidence="5" type="ORF">VIBR0546_16471</name>
</gene>
<accession>E8M054</accession>
<dbReference type="InterPro" id="IPR014729">
    <property type="entry name" value="Rossmann-like_a/b/a_fold"/>
</dbReference>
<dbReference type="GO" id="GO:0006529">
    <property type="term" value="P:asparagine biosynthetic process"/>
    <property type="evidence" value="ECO:0007669"/>
    <property type="project" value="InterPro"/>
</dbReference>
<keyword evidence="6" id="KW-1185">Reference proteome</keyword>
<dbReference type="SUPFAM" id="SSF52402">
    <property type="entry name" value="Adenine nucleotide alpha hydrolases-like"/>
    <property type="match status" value="1"/>
</dbReference>
<dbReference type="STRING" id="945543.VIBR0546_16471"/>
<comment type="caution">
    <text evidence="5">The sequence shown here is derived from an EMBL/GenBank/DDBJ whole genome shotgun (WGS) entry which is preliminary data.</text>
</comment>
<dbReference type="InterPro" id="IPR051786">
    <property type="entry name" value="ASN_synthetase/amidase"/>
</dbReference>
<sequence length="330" mass="38159">MSDVPVAIIASGGLDSSLISHFANDYGDYNLLHVNSVDDSELNYANSLAKDLNVRLHSMDLNYDTFVNNLDDTLFYWEYPLVHNNAVGILQVSKLAREQGYKVLLGGEGADELFGGYPYHQLFMKANYLSRFLKFVPTQLNQALIYARTDTKSAGTHPTIEHILVSERFKKYEQKYSFVSSEHERKMLSYLASELEEYLVPLLSRADRMSMSHGVEMRLPFLDIEVIRFALNLPLRSKLSLSKSKIILRNIGKSILSPSLIDRPKTGFTVNYSERFLLENGIDELHHLNKYFDSKNVIRNLYRNKQYHKIMKLYTLDKILKRNHDNSIRY</sequence>
<name>E8M054_9VIBR</name>
<organism evidence="5 6">
    <name type="scientific">Vibrio brasiliensis LMG 20546</name>
    <dbReference type="NCBI Taxonomy" id="945543"/>
    <lineage>
        <taxon>Bacteria</taxon>
        <taxon>Pseudomonadati</taxon>
        <taxon>Pseudomonadota</taxon>
        <taxon>Gammaproteobacteria</taxon>
        <taxon>Vibrionales</taxon>
        <taxon>Vibrionaceae</taxon>
        <taxon>Vibrio</taxon>
        <taxon>Vibrio oreintalis group</taxon>
    </lineage>
</organism>
<dbReference type="CDD" id="cd01991">
    <property type="entry name" value="Asn_synthase_B_C"/>
    <property type="match status" value="1"/>
</dbReference>
<dbReference type="EMBL" id="AEVS01000111">
    <property type="protein sequence ID" value="EGA63706.1"/>
    <property type="molecule type" value="Genomic_DNA"/>
</dbReference>
<dbReference type="EC" id="6.3.5.4" evidence="2"/>
<reference evidence="5 6" key="1">
    <citation type="journal article" date="2012" name="Int. J. Syst. Evol. Microbiol.">
        <title>Vibrio caribbeanicus sp. nov., isolated from the marine sponge Scleritoderma cyanea.</title>
        <authorList>
            <person name="Hoffmann M."/>
            <person name="Monday S.R."/>
            <person name="Allard M.W."/>
            <person name="Strain E.A."/>
            <person name="Whittaker P."/>
            <person name="Naum M."/>
            <person name="McCarthy P.J."/>
            <person name="Lopez J.V."/>
            <person name="Fischer M."/>
            <person name="Brown E.W."/>
        </authorList>
    </citation>
    <scope>NUCLEOTIDE SEQUENCE [LARGE SCALE GENOMIC DNA]</scope>
    <source>
        <strain evidence="5 6">LMG 20546</strain>
    </source>
</reference>
<dbReference type="eggNOG" id="COG0367">
    <property type="taxonomic scope" value="Bacteria"/>
</dbReference>